<evidence type="ECO:0000256" key="4">
    <source>
        <dbReference type="ARBA" id="ARBA00022968"/>
    </source>
</evidence>
<evidence type="ECO:0000313" key="8">
    <source>
        <dbReference type="WBParaSite" id="Pan_g992.t1"/>
    </source>
</evidence>
<keyword evidence="4" id="KW-0735">Signal-anchor</keyword>
<accession>A0A7E5A2E0</accession>
<evidence type="ECO:0000256" key="3">
    <source>
        <dbReference type="ARBA" id="ARBA00022692"/>
    </source>
</evidence>
<comment type="subcellular location">
    <subcellularLocation>
        <location evidence="1">Membrane</location>
        <topology evidence="1">Single-pass type II membrane protein</topology>
    </subcellularLocation>
</comment>
<comment type="similarity">
    <text evidence="2">Belongs to the glycosyltransferase 31 family. Beta3-Gal-T subfamily.</text>
</comment>
<keyword evidence="5" id="KW-1133">Transmembrane helix</keyword>
<dbReference type="PANTHER" id="PTHR23033:SF12">
    <property type="entry name" value="GLYCOPROTEIN-N-ACETYLGALACTOSAMINE 3-BETA-GALACTOSYLTRANSFERASE 1-RELATED"/>
    <property type="match status" value="1"/>
</dbReference>
<dbReference type="Gene3D" id="3.90.550.50">
    <property type="match status" value="1"/>
</dbReference>
<organism evidence="7 8">
    <name type="scientific">Panagrellus redivivus</name>
    <name type="common">Microworm</name>
    <dbReference type="NCBI Taxonomy" id="6233"/>
    <lineage>
        <taxon>Eukaryota</taxon>
        <taxon>Metazoa</taxon>
        <taxon>Ecdysozoa</taxon>
        <taxon>Nematoda</taxon>
        <taxon>Chromadorea</taxon>
        <taxon>Rhabditida</taxon>
        <taxon>Tylenchina</taxon>
        <taxon>Panagrolaimomorpha</taxon>
        <taxon>Panagrolaimoidea</taxon>
        <taxon>Panagrolaimidae</taxon>
        <taxon>Panagrellus</taxon>
    </lineage>
</organism>
<dbReference type="PANTHER" id="PTHR23033">
    <property type="entry name" value="BETA1,3-GALACTOSYLTRANSFERASE"/>
    <property type="match status" value="1"/>
</dbReference>
<evidence type="ECO:0000313" key="7">
    <source>
        <dbReference type="Proteomes" id="UP000492821"/>
    </source>
</evidence>
<evidence type="ECO:0000256" key="1">
    <source>
        <dbReference type="ARBA" id="ARBA00004606"/>
    </source>
</evidence>
<proteinExistence type="inferred from homology"/>
<evidence type="ECO:0000256" key="5">
    <source>
        <dbReference type="ARBA" id="ARBA00022989"/>
    </source>
</evidence>
<protein>
    <submittedName>
        <fullName evidence="8">N-acetylgalactosaminide beta-1,3-galactosyltransferase</fullName>
    </submittedName>
</protein>
<evidence type="ECO:0000256" key="2">
    <source>
        <dbReference type="ARBA" id="ARBA00006462"/>
    </source>
</evidence>
<dbReference type="GO" id="GO:0016020">
    <property type="term" value="C:membrane"/>
    <property type="evidence" value="ECO:0007669"/>
    <property type="project" value="UniProtKB-SubCell"/>
</dbReference>
<dbReference type="WBParaSite" id="Pan_g992.t1">
    <property type="protein sequence ID" value="Pan_g992.t1"/>
    <property type="gene ID" value="Pan_g992"/>
</dbReference>
<sequence length="221" mass="26043">MPEARAAYDIWGRHCDKTIFLTNSPMDLEVEHIYFPLYHTRGHSMLYATTFGQYEWYLRADDDAFVVMKNARTYLSRFNSSQNSVHALRWGFFETAGYPDGSTYILSWRALETFVKLTRIPGMCTKFHRAEEDQELGSCLATAGVTTQDTRDEAGRQRFHQFHPDEIHKNDQAKFNKRHYFYPYFNYPDVISPTTISIHHLSVYETYFADFLVNKIKISDW</sequence>
<name>A0A7E5A2E0_PANRE</name>
<evidence type="ECO:0000256" key="6">
    <source>
        <dbReference type="ARBA" id="ARBA00023136"/>
    </source>
</evidence>
<keyword evidence="3" id="KW-0812">Transmembrane</keyword>
<dbReference type="Proteomes" id="UP000492821">
    <property type="component" value="Unassembled WGS sequence"/>
</dbReference>
<keyword evidence="6" id="KW-0472">Membrane</keyword>
<reference evidence="8" key="2">
    <citation type="submission" date="2020-10" db="UniProtKB">
        <authorList>
            <consortium name="WormBaseParasite"/>
        </authorList>
    </citation>
    <scope>IDENTIFICATION</scope>
</reference>
<keyword evidence="7" id="KW-1185">Reference proteome</keyword>
<dbReference type="GO" id="GO:0016263">
    <property type="term" value="F:glycoprotein-N-acetylgalactosamine 3-beta-galactosyltransferase activity"/>
    <property type="evidence" value="ECO:0007669"/>
    <property type="project" value="TreeGrafter"/>
</dbReference>
<dbReference type="InterPro" id="IPR026050">
    <property type="entry name" value="C1GALT1/C1GALT1_chp1"/>
</dbReference>
<reference evidence="7" key="1">
    <citation type="journal article" date="2013" name="Genetics">
        <title>The draft genome and transcriptome of Panagrellus redivivus are shaped by the harsh demands of a free-living lifestyle.</title>
        <authorList>
            <person name="Srinivasan J."/>
            <person name="Dillman A.R."/>
            <person name="Macchietto M.G."/>
            <person name="Heikkinen L."/>
            <person name="Lakso M."/>
            <person name="Fracchia K.M."/>
            <person name="Antoshechkin I."/>
            <person name="Mortazavi A."/>
            <person name="Wong G."/>
            <person name="Sternberg P.W."/>
        </authorList>
    </citation>
    <scope>NUCLEOTIDE SEQUENCE [LARGE SCALE GENOMIC DNA]</scope>
    <source>
        <strain evidence="7">MT8872</strain>
    </source>
</reference>
<dbReference type="AlphaFoldDB" id="A0A7E5A2E0"/>